<dbReference type="Gene3D" id="1.10.1660.10">
    <property type="match status" value="1"/>
</dbReference>
<dbReference type="Proteomes" id="UP000648352">
    <property type="component" value="Unassembled WGS sequence"/>
</dbReference>
<evidence type="ECO:0000313" key="7">
    <source>
        <dbReference type="Proteomes" id="UP000648352"/>
    </source>
</evidence>
<keyword evidence="2" id="KW-0805">Transcription regulation</keyword>
<feature type="domain" description="HTH merR-type" evidence="5">
    <location>
        <begin position="1"/>
        <end position="71"/>
    </location>
</feature>
<organism evidence="6 7">
    <name type="scientific">Microbacterium pullorum</name>
    <dbReference type="NCBI Taxonomy" id="2762236"/>
    <lineage>
        <taxon>Bacteria</taxon>
        <taxon>Bacillati</taxon>
        <taxon>Actinomycetota</taxon>
        <taxon>Actinomycetes</taxon>
        <taxon>Micrococcales</taxon>
        <taxon>Microbacteriaceae</taxon>
        <taxon>Microbacterium</taxon>
    </lineage>
</organism>
<dbReference type="SUPFAM" id="SSF89082">
    <property type="entry name" value="Antibiotic binding domain of TipA-like multidrug resistance regulators"/>
    <property type="match status" value="1"/>
</dbReference>
<dbReference type="InterPro" id="IPR047057">
    <property type="entry name" value="MerR_fam"/>
</dbReference>
<proteinExistence type="predicted"/>
<comment type="caution">
    <text evidence="6">The sequence shown here is derived from an EMBL/GenBank/DDBJ whole genome shotgun (WGS) entry which is preliminary data.</text>
</comment>
<keyword evidence="1" id="KW-0678">Repressor</keyword>
<protein>
    <submittedName>
        <fullName evidence="6">TipAS antibiotic-recognition domain-containing protein</fullName>
    </submittedName>
</protein>
<dbReference type="RefSeq" id="WP_191719512.1">
    <property type="nucleotide sequence ID" value="NZ_JACSQP010000007.1"/>
</dbReference>
<dbReference type="Pfam" id="PF13411">
    <property type="entry name" value="MerR_1"/>
    <property type="match status" value="1"/>
</dbReference>
<keyword evidence="7" id="KW-1185">Reference proteome</keyword>
<name>A0ABR8S4K5_9MICO</name>
<accession>A0ABR8S4K5</accession>
<keyword evidence="4" id="KW-0804">Transcription</keyword>
<dbReference type="SMART" id="SM00422">
    <property type="entry name" value="HTH_MERR"/>
    <property type="match status" value="1"/>
</dbReference>
<reference evidence="6 7" key="1">
    <citation type="submission" date="2020-08" db="EMBL/GenBank/DDBJ databases">
        <title>A Genomic Blueprint of the Chicken Gut Microbiome.</title>
        <authorList>
            <person name="Gilroy R."/>
            <person name="Ravi A."/>
            <person name="Getino M."/>
            <person name="Pursley I."/>
            <person name="Horton D.L."/>
            <person name="Alikhan N.-F."/>
            <person name="Baker D."/>
            <person name="Gharbi K."/>
            <person name="Hall N."/>
            <person name="Watson M."/>
            <person name="Adriaenssens E.M."/>
            <person name="Foster-Nyarko E."/>
            <person name="Jarju S."/>
            <person name="Secka A."/>
            <person name="Antonio M."/>
            <person name="Oren A."/>
            <person name="Chaudhuri R."/>
            <person name="La Ragione R.M."/>
            <person name="Hildebrand F."/>
            <person name="Pallen M.J."/>
        </authorList>
    </citation>
    <scope>NUCLEOTIDE SEQUENCE [LARGE SCALE GENOMIC DNA]</scope>
    <source>
        <strain evidence="6 7">Sa4CUA7</strain>
    </source>
</reference>
<dbReference type="PANTHER" id="PTHR30204">
    <property type="entry name" value="REDOX-CYCLING DRUG-SENSING TRANSCRIPTIONAL ACTIVATOR SOXR"/>
    <property type="match status" value="1"/>
</dbReference>
<dbReference type="InterPro" id="IPR000551">
    <property type="entry name" value="MerR-type_HTH_dom"/>
</dbReference>
<gene>
    <name evidence="6" type="ORF">H9651_11710</name>
</gene>
<dbReference type="EMBL" id="JACSQP010000007">
    <property type="protein sequence ID" value="MBD7958309.1"/>
    <property type="molecule type" value="Genomic_DNA"/>
</dbReference>
<dbReference type="PANTHER" id="PTHR30204:SF69">
    <property type="entry name" value="MERR-FAMILY TRANSCRIPTIONAL REGULATOR"/>
    <property type="match status" value="1"/>
</dbReference>
<dbReference type="InterPro" id="IPR036244">
    <property type="entry name" value="TipA-like_antibiotic-bd"/>
</dbReference>
<dbReference type="SUPFAM" id="SSF46955">
    <property type="entry name" value="Putative DNA-binding domain"/>
    <property type="match status" value="1"/>
</dbReference>
<evidence type="ECO:0000313" key="6">
    <source>
        <dbReference type="EMBL" id="MBD7958309.1"/>
    </source>
</evidence>
<evidence type="ECO:0000256" key="2">
    <source>
        <dbReference type="ARBA" id="ARBA00023015"/>
    </source>
</evidence>
<evidence type="ECO:0000256" key="3">
    <source>
        <dbReference type="ARBA" id="ARBA00023125"/>
    </source>
</evidence>
<evidence type="ECO:0000259" key="5">
    <source>
        <dbReference type="PROSITE" id="PS50937"/>
    </source>
</evidence>
<dbReference type="InterPro" id="IPR009061">
    <property type="entry name" value="DNA-bd_dom_put_sf"/>
</dbReference>
<sequence>MEWSIQEVARLAGTTSRTLRHYAAIGLLAPTRIGRNGYRYYDEDALVRLQRILLLRQLGLGLSQIAEVLDREVSPQEALAAHAAWLRGEQQRLSRQIIAVESTIERLKGGNPLMAQDMFDGFDHTQYQEEVTRRWGTQAYTQSDRWWRDLGPGDREAWKRRSAQLAGDWSQAASRGVAADSDEAQALAERHVAWLLDVPGAPTGPSQIKGYVIGLGEMYVADERFAANYGGLAGAEFVRDALQIYAGRAL</sequence>
<evidence type="ECO:0000256" key="4">
    <source>
        <dbReference type="ARBA" id="ARBA00023163"/>
    </source>
</evidence>
<dbReference type="Pfam" id="PF07739">
    <property type="entry name" value="TipAS"/>
    <property type="match status" value="1"/>
</dbReference>
<dbReference type="Gene3D" id="1.10.490.50">
    <property type="entry name" value="Antibiotic binding domain of TipA-like multidrug resistance regulators"/>
    <property type="match status" value="1"/>
</dbReference>
<dbReference type="PROSITE" id="PS50937">
    <property type="entry name" value="HTH_MERR_2"/>
    <property type="match status" value="1"/>
</dbReference>
<dbReference type="InterPro" id="IPR012925">
    <property type="entry name" value="TipAS_dom"/>
</dbReference>
<dbReference type="PRINTS" id="PR00040">
    <property type="entry name" value="HTHMERR"/>
</dbReference>
<evidence type="ECO:0000256" key="1">
    <source>
        <dbReference type="ARBA" id="ARBA00022491"/>
    </source>
</evidence>
<keyword evidence="3" id="KW-0238">DNA-binding</keyword>